<gene>
    <name evidence="1" type="ORF">DMW51_07970</name>
</gene>
<dbReference type="Proteomes" id="UP000247823">
    <property type="component" value="Unassembled WGS sequence"/>
</dbReference>
<sequence>MFLIQSNWISFSLSSFLLLYKFDIAESRSFSIPSLQIIFSMAVDAFEQSNPAAPASIDIARIAKKQILFIQGEILFLNFLIRFSIKYKFILIFQMMQL</sequence>
<name>A0ABX5NFI7_SERMA</name>
<proteinExistence type="predicted"/>
<dbReference type="EMBL" id="QJQB01000177">
    <property type="protein sequence ID" value="PYA70394.1"/>
    <property type="molecule type" value="Genomic_DNA"/>
</dbReference>
<organism evidence="1 2">
    <name type="scientific">Serratia marcescens</name>
    <dbReference type="NCBI Taxonomy" id="615"/>
    <lineage>
        <taxon>Bacteria</taxon>
        <taxon>Pseudomonadati</taxon>
        <taxon>Pseudomonadota</taxon>
        <taxon>Gammaproteobacteria</taxon>
        <taxon>Enterobacterales</taxon>
        <taxon>Yersiniaceae</taxon>
        <taxon>Serratia</taxon>
    </lineage>
</organism>
<reference evidence="1 2" key="1">
    <citation type="submission" date="2018-06" db="EMBL/GenBank/DDBJ databases">
        <title>Serratia marcescens genome sequencing and assembly.</title>
        <authorList>
            <person name="Martins R.C.R."/>
            <person name="Perdigao-Neto L.V."/>
            <person name="Costa S.F."/>
            <person name="Levin A.S.S."/>
        </authorList>
    </citation>
    <scope>NUCLEOTIDE SEQUENCE [LARGE SCALE GENOMIC DNA]</scope>
    <source>
        <strain evidence="1 2">1283</strain>
    </source>
</reference>
<evidence type="ECO:0000313" key="2">
    <source>
        <dbReference type="Proteomes" id="UP000247823"/>
    </source>
</evidence>
<evidence type="ECO:0000313" key="1">
    <source>
        <dbReference type="EMBL" id="PYA70394.1"/>
    </source>
</evidence>
<comment type="caution">
    <text evidence="1">The sequence shown here is derived from an EMBL/GenBank/DDBJ whole genome shotgun (WGS) entry which is preliminary data.</text>
</comment>
<accession>A0ABX5NFI7</accession>
<protein>
    <submittedName>
        <fullName evidence="1">Uncharacterized protein</fullName>
    </submittedName>
</protein>
<keyword evidence="2" id="KW-1185">Reference proteome</keyword>
<reference evidence="2" key="2">
    <citation type="submission" date="2018-06" db="EMBL/GenBank/DDBJ databases">
        <title>Serratia marcescens genome sequencing and assembly.</title>
        <authorList>
            <person name="Martins R.C."/>
            <person name="Perdigao-Neto L.V."/>
            <person name="Costa S.F."/>
            <person name="Levin A.S.S."/>
        </authorList>
    </citation>
    <scope>NUCLEOTIDE SEQUENCE [LARGE SCALE GENOMIC DNA]</scope>
    <source>
        <strain evidence="2">1283</strain>
    </source>
</reference>